<dbReference type="OrthoDB" id="218268at2"/>
<dbReference type="Proteomes" id="UP000317243">
    <property type="component" value="Unassembled WGS sequence"/>
</dbReference>
<evidence type="ECO:0000256" key="1">
    <source>
        <dbReference type="SAM" id="MobiDB-lite"/>
    </source>
</evidence>
<keyword evidence="2" id="KW-1133">Transmembrane helix</keyword>
<dbReference type="EMBL" id="SIHI01000001">
    <property type="protein sequence ID" value="TWT56823.1"/>
    <property type="molecule type" value="Genomic_DNA"/>
</dbReference>
<gene>
    <name evidence="3" type="ORF">KOR42_01780</name>
</gene>
<feature type="region of interest" description="Disordered" evidence="1">
    <location>
        <begin position="1"/>
        <end position="23"/>
    </location>
</feature>
<comment type="caution">
    <text evidence="3">The sequence shown here is derived from an EMBL/GenBank/DDBJ whole genome shotgun (WGS) entry which is preliminary data.</text>
</comment>
<proteinExistence type="predicted"/>
<name>A0A5C5X3N0_9PLAN</name>
<evidence type="ECO:0000313" key="3">
    <source>
        <dbReference type="EMBL" id="TWT56823.1"/>
    </source>
</evidence>
<sequence length="74" mass="8151">MSEQVTSEQVTHSSEEVESPFGAEEIRQFDADDAEAGRAIGKLLTLFFLYTIVVMIVSAVTTWVWVSSTNPALN</sequence>
<dbReference type="RefSeq" id="WP_146506737.1">
    <property type="nucleotide sequence ID" value="NZ_SIHI01000001.1"/>
</dbReference>
<keyword evidence="2" id="KW-0812">Transmembrane</keyword>
<reference evidence="3 4" key="1">
    <citation type="submission" date="2019-02" db="EMBL/GenBank/DDBJ databases">
        <title>Deep-cultivation of Planctomycetes and their phenomic and genomic characterization uncovers novel biology.</title>
        <authorList>
            <person name="Wiegand S."/>
            <person name="Jogler M."/>
            <person name="Boedeker C."/>
            <person name="Pinto D."/>
            <person name="Vollmers J."/>
            <person name="Rivas-Marin E."/>
            <person name="Kohn T."/>
            <person name="Peeters S.H."/>
            <person name="Heuer A."/>
            <person name="Rast P."/>
            <person name="Oberbeckmann S."/>
            <person name="Bunk B."/>
            <person name="Jeske O."/>
            <person name="Meyerdierks A."/>
            <person name="Storesund J.E."/>
            <person name="Kallscheuer N."/>
            <person name="Luecker S."/>
            <person name="Lage O.M."/>
            <person name="Pohl T."/>
            <person name="Merkel B.J."/>
            <person name="Hornburger P."/>
            <person name="Mueller R.-W."/>
            <person name="Bruemmer F."/>
            <person name="Labrenz M."/>
            <person name="Spormann A.M."/>
            <person name="Op Den Camp H."/>
            <person name="Overmann J."/>
            <person name="Amann R."/>
            <person name="Jetten M.S.M."/>
            <person name="Mascher T."/>
            <person name="Medema M.H."/>
            <person name="Devos D.P."/>
            <person name="Kaster A.-K."/>
            <person name="Ovreas L."/>
            <person name="Rohde M."/>
            <person name="Galperin M.Y."/>
            <person name="Jogler C."/>
        </authorList>
    </citation>
    <scope>NUCLEOTIDE SEQUENCE [LARGE SCALE GENOMIC DNA]</scope>
    <source>
        <strain evidence="3 4">KOR42</strain>
    </source>
</reference>
<organism evidence="3 4">
    <name type="scientific">Thalassoglobus neptunius</name>
    <dbReference type="NCBI Taxonomy" id="1938619"/>
    <lineage>
        <taxon>Bacteria</taxon>
        <taxon>Pseudomonadati</taxon>
        <taxon>Planctomycetota</taxon>
        <taxon>Planctomycetia</taxon>
        <taxon>Planctomycetales</taxon>
        <taxon>Planctomycetaceae</taxon>
        <taxon>Thalassoglobus</taxon>
    </lineage>
</organism>
<accession>A0A5C5X3N0</accession>
<dbReference type="AlphaFoldDB" id="A0A5C5X3N0"/>
<feature type="compositionally biased region" description="Polar residues" evidence="1">
    <location>
        <begin position="1"/>
        <end position="12"/>
    </location>
</feature>
<protein>
    <submittedName>
        <fullName evidence="3">Uncharacterized protein</fullName>
    </submittedName>
</protein>
<feature type="transmembrane region" description="Helical" evidence="2">
    <location>
        <begin position="43"/>
        <end position="66"/>
    </location>
</feature>
<evidence type="ECO:0000256" key="2">
    <source>
        <dbReference type="SAM" id="Phobius"/>
    </source>
</evidence>
<keyword evidence="2" id="KW-0472">Membrane</keyword>
<evidence type="ECO:0000313" key="4">
    <source>
        <dbReference type="Proteomes" id="UP000317243"/>
    </source>
</evidence>
<keyword evidence="4" id="KW-1185">Reference proteome</keyword>